<evidence type="ECO:0000313" key="2">
    <source>
        <dbReference type="Proteomes" id="UP000534286"/>
    </source>
</evidence>
<sequence length="115" mass="11675">MPASPGQVVELAMKCLRACDGLAVELALAHADGMSEEGRATVREAIELLAPHLGHRAAMAFVGGTVAEAEPTFLPPPLPAAPERAGGLAPPIEPVGFSRSAIRKATEGSVSRAGA</sequence>
<name>A0A7W7RS39_9ACTN</name>
<dbReference type="Proteomes" id="UP000534286">
    <property type="component" value="Unassembled WGS sequence"/>
</dbReference>
<accession>A0A7W7RS39</accession>
<protein>
    <submittedName>
        <fullName evidence="1">Uncharacterized protein</fullName>
    </submittedName>
</protein>
<dbReference type="EMBL" id="JACHJU010000001">
    <property type="protein sequence ID" value="MBB4936521.1"/>
    <property type="molecule type" value="Genomic_DNA"/>
</dbReference>
<comment type="caution">
    <text evidence="1">The sequence shown here is derived from an EMBL/GenBank/DDBJ whole genome shotgun (WGS) entry which is preliminary data.</text>
</comment>
<evidence type="ECO:0000313" key="1">
    <source>
        <dbReference type="EMBL" id="MBB4936521.1"/>
    </source>
</evidence>
<gene>
    <name evidence="1" type="ORF">FHR32_000826</name>
</gene>
<keyword evidence="2" id="KW-1185">Reference proteome</keyword>
<dbReference type="AlphaFoldDB" id="A0A7W7RS39"/>
<dbReference type="RefSeq" id="WP_184753059.1">
    <property type="nucleotide sequence ID" value="NZ_BAABEK010000113.1"/>
</dbReference>
<proteinExistence type="predicted"/>
<organism evidence="1 2">
    <name type="scientific">Streptosporangium album</name>
    <dbReference type="NCBI Taxonomy" id="47479"/>
    <lineage>
        <taxon>Bacteria</taxon>
        <taxon>Bacillati</taxon>
        <taxon>Actinomycetota</taxon>
        <taxon>Actinomycetes</taxon>
        <taxon>Streptosporangiales</taxon>
        <taxon>Streptosporangiaceae</taxon>
        <taxon>Streptosporangium</taxon>
    </lineage>
</organism>
<reference evidence="1 2" key="1">
    <citation type="submission" date="2020-08" db="EMBL/GenBank/DDBJ databases">
        <title>Sequencing the genomes of 1000 actinobacteria strains.</title>
        <authorList>
            <person name="Klenk H.-P."/>
        </authorList>
    </citation>
    <scope>NUCLEOTIDE SEQUENCE [LARGE SCALE GENOMIC DNA]</scope>
    <source>
        <strain evidence="1 2">DSM 43023</strain>
    </source>
</reference>